<evidence type="ECO:0000313" key="3">
    <source>
        <dbReference type="EnsemblPlants" id="LPERR05G11430.1"/>
    </source>
</evidence>
<name>A0A0D9WFX0_9ORYZ</name>
<sequence length="93" mass="9575">MEGGISFRVAAMLCCVAMATMFLCFSQQGQAEAAYLPWSSPPPPAAASANSTSTAASNSSSCTTPPQQQPTTFPMYGVTPGSLRPQDGWLAPG</sequence>
<dbReference type="EnsemblPlants" id="LPERR05G11430.1">
    <property type="protein sequence ID" value="LPERR05G11430.1"/>
    <property type="gene ID" value="LPERR05G11430"/>
</dbReference>
<reference evidence="3" key="3">
    <citation type="submission" date="2015-04" db="UniProtKB">
        <authorList>
            <consortium name="EnsemblPlants"/>
        </authorList>
    </citation>
    <scope>IDENTIFICATION</scope>
</reference>
<proteinExistence type="predicted"/>
<feature type="region of interest" description="Disordered" evidence="1">
    <location>
        <begin position="37"/>
        <end position="93"/>
    </location>
</feature>
<keyword evidence="4" id="KW-1185">Reference proteome</keyword>
<dbReference type="Proteomes" id="UP000032180">
    <property type="component" value="Chromosome 5"/>
</dbReference>
<evidence type="ECO:0000256" key="2">
    <source>
        <dbReference type="SAM" id="SignalP"/>
    </source>
</evidence>
<dbReference type="AlphaFoldDB" id="A0A0D9WFX0"/>
<dbReference type="HOGENOM" id="CLU_2562073_0_0_1"/>
<evidence type="ECO:0000256" key="1">
    <source>
        <dbReference type="SAM" id="MobiDB-lite"/>
    </source>
</evidence>
<reference evidence="3 4" key="1">
    <citation type="submission" date="2012-08" db="EMBL/GenBank/DDBJ databases">
        <title>Oryza genome evolution.</title>
        <authorList>
            <person name="Wing R.A."/>
        </authorList>
    </citation>
    <scope>NUCLEOTIDE SEQUENCE</scope>
</reference>
<reference evidence="4" key="2">
    <citation type="submission" date="2013-12" db="EMBL/GenBank/DDBJ databases">
        <authorList>
            <person name="Yu Y."/>
            <person name="Lee S."/>
            <person name="de Baynast K."/>
            <person name="Wissotski M."/>
            <person name="Liu L."/>
            <person name="Talag J."/>
            <person name="Goicoechea J."/>
            <person name="Angelova A."/>
            <person name="Jetty R."/>
            <person name="Kudrna D."/>
            <person name="Golser W."/>
            <person name="Rivera L."/>
            <person name="Zhang J."/>
            <person name="Wing R."/>
        </authorList>
    </citation>
    <scope>NUCLEOTIDE SEQUENCE</scope>
</reference>
<keyword evidence="2" id="KW-0732">Signal</keyword>
<evidence type="ECO:0000313" key="4">
    <source>
        <dbReference type="Proteomes" id="UP000032180"/>
    </source>
</evidence>
<dbReference type="Gramene" id="LPERR05G11430.1">
    <property type="protein sequence ID" value="LPERR05G11430.1"/>
    <property type="gene ID" value="LPERR05G11430"/>
</dbReference>
<feature type="signal peptide" evidence="2">
    <location>
        <begin position="1"/>
        <end position="33"/>
    </location>
</feature>
<protein>
    <submittedName>
        <fullName evidence="3">Uncharacterized protein</fullName>
    </submittedName>
</protein>
<accession>A0A0D9WFX0</accession>
<organism evidence="3 4">
    <name type="scientific">Leersia perrieri</name>
    <dbReference type="NCBI Taxonomy" id="77586"/>
    <lineage>
        <taxon>Eukaryota</taxon>
        <taxon>Viridiplantae</taxon>
        <taxon>Streptophyta</taxon>
        <taxon>Embryophyta</taxon>
        <taxon>Tracheophyta</taxon>
        <taxon>Spermatophyta</taxon>
        <taxon>Magnoliopsida</taxon>
        <taxon>Liliopsida</taxon>
        <taxon>Poales</taxon>
        <taxon>Poaceae</taxon>
        <taxon>BOP clade</taxon>
        <taxon>Oryzoideae</taxon>
        <taxon>Oryzeae</taxon>
        <taxon>Oryzinae</taxon>
        <taxon>Leersia</taxon>
    </lineage>
</organism>
<dbReference type="STRING" id="77586.A0A0D9WFX0"/>
<feature type="chain" id="PRO_5002348617" evidence="2">
    <location>
        <begin position="34"/>
        <end position="93"/>
    </location>
</feature>
<feature type="compositionally biased region" description="Low complexity" evidence="1">
    <location>
        <begin position="46"/>
        <end position="72"/>
    </location>
</feature>